<name>A0A2A5B9R2_9GAMM</name>
<dbReference type="Pfam" id="PF05742">
    <property type="entry name" value="TANGO2"/>
    <property type="match status" value="1"/>
</dbReference>
<gene>
    <name evidence="1" type="ORF">COA96_01565</name>
</gene>
<dbReference type="Proteomes" id="UP000218327">
    <property type="component" value="Unassembled WGS sequence"/>
</dbReference>
<dbReference type="AlphaFoldDB" id="A0A2A5B9R2"/>
<accession>A0A2A5B9R2</accession>
<dbReference type="PANTHER" id="PTHR17985">
    <property type="entry name" value="SER/THR-RICH PROTEIN T10 IN DGCR REGION"/>
    <property type="match status" value="1"/>
</dbReference>
<reference evidence="2" key="1">
    <citation type="submission" date="2017-08" db="EMBL/GenBank/DDBJ databases">
        <title>A dynamic microbial community with high functional redundancy inhabits the cold, oxic subseafloor aquifer.</title>
        <authorList>
            <person name="Tully B.J."/>
            <person name="Wheat C.G."/>
            <person name="Glazer B.T."/>
            <person name="Huber J.A."/>
        </authorList>
    </citation>
    <scope>NUCLEOTIDE SEQUENCE [LARGE SCALE GENOMIC DNA]</scope>
</reference>
<dbReference type="InterPro" id="IPR008551">
    <property type="entry name" value="TANGO2"/>
</dbReference>
<dbReference type="EMBL" id="NVVJ01000003">
    <property type="protein sequence ID" value="PCJ28222.1"/>
    <property type="molecule type" value="Genomic_DNA"/>
</dbReference>
<evidence type="ECO:0000313" key="1">
    <source>
        <dbReference type="EMBL" id="PCJ28222.1"/>
    </source>
</evidence>
<protein>
    <recommendedName>
        <fullName evidence="3">NRDE family protein</fullName>
    </recommendedName>
</protein>
<evidence type="ECO:0000313" key="2">
    <source>
        <dbReference type="Proteomes" id="UP000218327"/>
    </source>
</evidence>
<organism evidence="1 2">
    <name type="scientific">SAR86 cluster bacterium</name>
    <dbReference type="NCBI Taxonomy" id="2030880"/>
    <lineage>
        <taxon>Bacteria</taxon>
        <taxon>Pseudomonadati</taxon>
        <taxon>Pseudomonadota</taxon>
        <taxon>Gammaproteobacteria</taxon>
        <taxon>SAR86 cluster</taxon>
    </lineage>
</organism>
<comment type="caution">
    <text evidence="1">The sequence shown here is derived from an EMBL/GenBank/DDBJ whole genome shotgun (WGS) entry which is preliminary data.</text>
</comment>
<dbReference type="PANTHER" id="PTHR17985:SF8">
    <property type="entry name" value="TRANSPORT AND GOLGI ORGANIZATION PROTEIN 2 HOMOLOG"/>
    <property type="match status" value="1"/>
</dbReference>
<sequence>MCLIIIAYQADSRYPLVVAANRDELYARPTDEANFWTDDPQTQQVLAGRDLLAGGTWLGISQGGRFAAVTNIRDPSQTEKKPRSRGELTRNFLVGEESAEQYCDSLISSFNDFAGYNLLIGDRNSLVYVNNQEEKMSNLEPGVHGLSNGLLNSPWPKVTQGRKNLQSLLDDENGVNTDDLISMMDDRTQAQDEDLPDTGVPIELERRLSSAFIHNDEGIYGTLCSSAVIFDESGDIRFAEQNYDASGIRTNSHFYQLLGQTAAE</sequence>
<dbReference type="Gene3D" id="3.60.60.10">
    <property type="entry name" value="Penicillin V Acylase, Chain A"/>
    <property type="match status" value="1"/>
</dbReference>
<proteinExistence type="predicted"/>
<evidence type="ECO:0008006" key="3">
    <source>
        <dbReference type="Google" id="ProtNLM"/>
    </source>
</evidence>